<reference evidence="1" key="5">
    <citation type="journal article" date="2021" name="G3 (Bethesda)">
        <title>Aegilops tauschii genome assembly Aet v5.0 features greater sequence contiguity and improved annotation.</title>
        <authorList>
            <person name="Wang L."/>
            <person name="Zhu T."/>
            <person name="Rodriguez J.C."/>
            <person name="Deal K.R."/>
            <person name="Dubcovsky J."/>
            <person name="McGuire P.E."/>
            <person name="Lux T."/>
            <person name="Spannagl M."/>
            <person name="Mayer K.F.X."/>
            <person name="Baldrich P."/>
            <person name="Meyers B.C."/>
            <person name="Huo N."/>
            <person name="Gu Y.Q."/>
            <person name="Zhou H."/>
            <person name="Devos K.M."/>
            <person name="Bennetzen J.L."/>
            <person name="Unver T."/>
            <person name="Budak H."/>
            <person name="Gulick P.J."/>
            <person name="Galiba G."/>
            <person name="Kalapos B."/>
            <person name="Nelson D.R."/>
            <person name="Li P."/>
            <person name="You F.M."/>
            <person name="Luo M.C."/>
            <person name="Dvorak J."/>
        </authorList>
    </citation>
    <scope>NUCLEOTIDE SEQUENCE [LARGE SCALE GENOMIC DNA]</scope>
    <source>
        <strain evidence="1">cv. AL8/78</strain>
    </source>
</reference>
<reference evidence="2" key="1">
    <citation type="journal article" date="2014" name="Science">
        <title>Ancient hybridizations among the ancestral genomes of bread wheat.</title>
        <authorList>
            <consortium name="International Wheat Genome Sequencing Consortium,"/>
            <person name="Marcussen T."/>
            <person name="Sandve S.R."/>
            <person name="Heier L."/>
            <person name="Spannagl M."/>
            <person name="Pfeifer M."/>
            <person name="Jakobsen K.S."/>
            <person name="Wulff B.B."/>
            <person name="Steuernagel B."/>
            <person name="Mayer K.F."/>
            <person name="Olsen O.A."/>
        </authorList>
    </citation>
    <scope>NUCLEOTIDE SEQUENCE [LARGE SCALE GENOMIC DNA]</scope>
    <source>
        <strain evidence="2">cv. AL8/78</strain>
    </source>
</reference>
<dbReference type="Proteomes" id="UP000015105">
    <property type="component" value="Chromosome 6D"/>
</dbReference>
<reference evidence="1" key="3">
    <citation type="journal article" date="2017" name="Nature">
        <title>Genome sequence of the progenitor of the wheat D genome Aegilops tauschii.</title>
        <authorList>
            <person name="Luo M.C."/>
            <person name="Gu Y.Q."/>
            <person name="Puiu D."/>
            <person name="Wang H."/>
            <person name="Twardziok S.O."/>
            <person name="Deal K.R."/>
            <person name="Huo N."/>
            <person name="Zhu T."/>
            <person name="Wang L."/>
            <person name="Wang Y."/>
            <person name="McGuire P.E."/>
            <person name="Liu S."/>
            <person name="Long H."/>
            <person name="Ramasamy R.K."/>
            <person name="Rodriguez J.C."/>
            <person name="Van S.L."/>
            <person name="Yuan L."/>
            <person name="Wang Z."/>
            <person name="Xia Z."/>
            <person name="Xiao L."/>
            <person name="Anderson O.D."/>
            <person name="Ouyang S."/>
            <person name="Liang Y."/>
            <person name="Zimin A.V."/>
            <person name="Pertea G."/>
            <person name="Qi P."/>
            <person name="Bennetzen J.L."/>
            <person name="Dai X."/>
            <person name="Dawson M.W."/>
            <person name="Muller H.G."/>
            <person name="Kugler K."/>
            <person name="Rivarola-Duarte L."/>
            <person name="Spannagl M."/>
            <person name="Mayer K.F.X."/>
            <person name="Lu F.H."/>
            <person name="Bevan M.W."/>
            <person name="Leroy P."/>
            <person name="Li P."/>
            <person name="You F.M."/>
            <person name="Sun Q."/>
            <person name="Liu Z."/>
            <person name="Lyons E."/>
            <person name="Wicker T."/>
            <person name="Salzberg S.L."/>
            <person name="Devos K.M."/>
            <person name="Dvorak J."/>
        </authorList>
    </citation>
    <scope>NUCLEOTIDE SEQUENCE [LARGE SCALE GENOMIC DNA]</scope>
    <source>
        <strain evidence="1">cv. AL8/78</strain>
    </source>
</reference>
<evidence type="ECO:0000313" key="1">
    <source>
        <dbReference type="EnsemblPlants" id="AET6Gv20591800.4"/>
    </source>
</evidence>
<proteinExistence type="predicted"/>
<dbReference type="EnsemblPlants" id="AET6Gv20591800.4">
    <property type="protein sequence ID" value="AET6Gv20591800.4"/>
    <property type="gene ID" value="AET6Gv20591800"/>
</dbReference>
<reference evidence="1" key="4">
    <citation type="submission" date="2019-03" db="UniProtKB">
        <authorList>
            <consortium name="EnsemblPlants"/>
        </authorList>
    </citation>
    <scope>IDENTIFICATION</scope>
</reference>
<evidence type="ECO:0008006" key="3">
    <source>
        <dbReference type="Google" id="ProtNLM"/>
    </source>
</evidence>
<dbReference type="Gramene" id="AET6Gv20591800.4">
    <property type="protein sequence ID" value="AET6Gv20591800.4"/>
    <property type="gene ID" value="AET6Gv20591800"/>
</dbReference>
<evidence type="ECO:0000313" key="2">
    <source>
        <dbReference type="Proteomes" id="UP000015105"/>
    </source>
</evidence>
<dbReference type="AlphaFoldDB" id="A0A453P3G3"/>
<organism evidence="1 2">
    <name type="scientific">Aegilops tauschii subsp. strangulata</name>
    <name type="common">Goatgrass</name>
    <dbReference type="NCBI Taxonomy" id="200361"/>
    <lineage>
        <taxon>Eukaryota</taxon>
        <taxon>Viridiplantae</taxon>
        <taxon>Streptophyta</taxon>
        <taxon>Embryophyta</taxon>
        <taxon>Tracheophyta</taxon>
        <taxon>Spermatophyta</taxon>
        <taxon>Magnoliopsida</taxon>
        <taxon>Liliopsida</taxon>
        <taxon>Poales</taxon>
        <taxon>Poaceae</taxon>
        <taxon>BOP clade</taxon>
        <taxon>Pooideae</taxon>
        <taxon>Triticodae</taxon>
        <taxon>Triticeae</taxon>
        <taxon>Triticinae</taxon>
        <taxon>Aegilops</taxon>
    </lineage>
</organism>
<name>A0A453P3G3_AEGTS</name>
<keyword evidence="2" id="KW-1185">Reference proteome</keyword>
<sequence length="82" mass="8809">MAEAAFSHYEALLGTATARGHSLDLSQLIEPTDLADLDAPFSAEEIWEAVKRLPARKAPGLDGLCMLDHHQAGLLRCVPATL</sequence>
<protein>
    <recommendedName>
        <fullName evidence="3">Reverse transcriptase domain-containing protein</fullName>
    </recommendedName>
</protein>
<accession>A0A453P3G3</accession>
<reference evidence="2" key="2">
    <citation type="journal article" date="2017" name="Nat. Plants">
        <title>The Aegilops tauschii genome reveals multiple impacts of transposons.</title>
        <authorList>
            <person name="Zhao G."/>
            <person name="Zou C."/>
            <person name="Li K."/>
            <person name="Wang K."/>
            <person name="Li T."/>
            <person name="Gao L."/>
            <person name="Zhang X."/>
            <person name="Wang H."/>
            <person name="Yang Z."/>
            <person name="Liu X."/>
            <person name="Jiang W."/>
            <person name="Mao L."/>
            <person name="Kong X."/>
            <person name="Jiao Y."/>
            <person name="Jia J."/>
        </authorList>
    </citation>
    <scope>NUCLEOTIDE SEQUENCE [LARGE SCALE GENOMIC DNA]</scope>
    <source>
        <strain evidence="2">cv. AL8/78</strain>
    </source>
</reference>